<proteinExistence type="inferred from homology"/>
<evidence type="ECO:0000256" key="2">
    <source>
        <dbReference type="ARBA" id="ARBA00006448"/>
    </source>
</evidence>
<sequence>MLDDVLARLGVDAPGALAVVLSAVGIYLAFLLMVRLLGQRVLSRLSTFDAVVAVMLGAVAGRAVLGDTPTLAAGVLGLGTLFALEAGFGRLRSGIRVSALMNNRAVLLMAGDRVLEANLRRVHVVEAELFGALRAAGVRHPAEIACVVFEASGTISVLRRGTPLDPRLLAGVRDGHLVPRELLAVTPPDAAPPRPPGR</sequence>
<evidence type="ECO:0000313" key="9">
    <source>
        <dbReference type="EMBL" id="GEO95615.1"/>
    </source>
</evidence>
<dbReference type="PANTHER" id="PTHR34582:SF6">
    <property type="entry name" value="UPF0702 TRANSMEMBRANE PROTEIN YCAP"/>
    <property type="match status" value="1"/>
</dbReference>
<feature type="domain" description="YetF C-terminal" evidence="8">
    <location>
        <begin position="97"/>
        <end position="182"/>
    </location>
</feature>
<dbReference type="STRING" id="388357.GCA_001580365_02132"/>
<evidence type="ECO:0000256" key="1">
    <source>
        <dbReference type="ARBA" id="ARBA00004651"/>
    </source>
</evidence>
<comment type="subcellular location">
    <subcellularLocation>
        <location evidence="1">Cell membrane</location>
        <topology evidence="1">Multi-pass membrane protein</topology>
    </subcellularLocation>
</comment>
<evidence type="ECO:0000256" key="3">
    <source>
        <dbReference type="ARBA" id="ARBA00022475"/>
    </source>
</evidence>
<dbReference type="EMBL" id="BJZS01000048">
    <property type="protein sequence ID" value="GEO95615.1"/>
    <property type="molecule type" value="Genomic_DNA"/>
</dbReference>
<keyword evidence="3" id="KW-1003">Cell membrane</keyword>
<accession>A0A512ID37</accession>
<dbReference type="PANTHER" id="PTHR34582">
    <property type="entry name" value="UPF0702 TRANSMEMBRANE PROTEIN YCAP"/>
    <property type="match status" value="1"/>
</dbReference>
<comment type="similarity">
    <text evidence="2">Belongs to the UPF0702 family.</text>
</comment>
<comment type="caution">
    <text evidence="9">The sequence shown here is derived from an EMBL/GenBank/DDBJ whole genome shotgun (WGS) entry which is preliminary data.</text>
</comment>
<dbReference type="InterPro" id="IPR023090">
    <property type="entry name" value="UPF0702_alpha/beta_dom_sf"/>
</dbReference>
<protein>
    <submittedName>
        <fullName evidence="9">DUF421 domain-containing protein</fullName>
    </submittedName>
</protein>
<feature type="transmembrane region" description="Helical" evidence="7">
    <location>
        <begin position="71"/>
        <end position="91"/>
    </location>
</feature>
<evidence type="ECO:0000256" key="6">
    <source>
        <dbReference type="ARBA" id="ARBA00023136"/>
    </source>
</evidence>
<organism evidence="9 10">
    <name type="scientific">Kocuria turfanensis</name>
    <dbReference type="NCBI Taxonomy" id="388357"/>
    <lineage>
        <taxon>Bacteria</taxon>
        <taxon>Bacillati</taxon>
        <taxon>Actinomycetota</taxon>
        <taxon>Actinomycetes</taxon>
        <taxon>Micrococcales</taxon>
        <taxon>Micrococcaceae</taxon>
        <taxon>Kocuria</taxon>
    </lineage>
</organism>
<dbReference type="InterPro" id="IPR007353">
    <property type="entry name" value="DUF421"/>
</dbReference>
<feature type="transmembrane region" description="Helical" evidence="7">
    <location>
        <begin position="15"/>
        <end position="34"/>
    </location>
</feature>
<evidence type="ECO:0000256" key="7">
    <source>
        <dbReference type="SAM" id="Phobius"/>
    </source>
</evidence>
<dbReference type="Proteomes" id="UP000321103">
    <property type="component" value="Unassembled WGS sequence"/>
</dbReference>
<dbReference type="Gene3D" id="3.30.240.20">
    <property type="entry name" value="bsu07140 like domains"/>
    <property type="match status" value="1"/>
</dbReference>
<keyword evidence="4 7" id="KW-0812">Transmembrane</keyword>
<feature type="transmembrane region" description="Helical" evidence="7">
    <location>
        <begin position="46"/>
        <end position="65"/>
    </location>
</feature>
<evidence type="ECO:0000313" key="10">
    <source>
        <dbReference type="Proteomes" id="UP000321103"/>
    </source>
</evidence>
<keyword evidence="10" id="KW-1185">Reference proteome</keyword>
<evidence type="ECO:0000256" key="5">
    <source>
        <dbReference type="ARBA" id="ARBA00022989"/>
    </source>
</evidence>
<reference evidence="9 10" key="1">
    <citation type="submission" date="2019-07" db="EMBL/GenBank/DDBJ databases">
        <title>Whole genome shotgun sequence of Kocuria turfanensis NBRC 107627.</title>
        <authorList>
            <person name="Hosoyama A."/>
            <person name="Uohara A."/>
            <person name="Ohji S."/>
            <person name="Ichikawa N."/>
        </authorList>
    </citation>
    <scope>NUCLEOTIDE SEQUENCE [LARGE SCALE GENOMIC DNA]</scope>
    <source>
        <strain evidence="9 10">NBRC 107627</strain>
    </source>
</reference>
<name>A0A512ID37_9MICC</name>
<evidence type="ECO:0000259" key="8">
    <source>
        <dbReference type="Pfam" id="PF04239"/>
    </source>
</evidence>
<evidence type="ECO:0000256" key="4">
    <source>
        <dbReference type="ARBA" id="ARBA00022692"/>
    </source>
</evidence>
<dbReference type="AlphaFoldDB" id="A0A512ID37"/>
<gene>
    <name evidence="9" type="ORF">KTU01_17380</name>
</gene>
<dbReference type="RefSeq" id="WP_062735732.1">
    <property type="nucleotide sequence ID" value="NZ_BJZS01000048.1"/>
</dbReference>
<keyword evidence="5 7" id="KW-1133">Transmembrane helix</keyword>
<dbReference type="Pfam" id="PF04239">
    <property type="entry name" value="DUF421"/>
    <property type="match status" value="1"/>
</dbReference>
<dbReference type="GO" id="GO:0005886">
    <property type="term" value="C:plasma membrane"/>
    <property type="evidence" value="ECO:0007669"/>
    <property type="project" value="UniProtKB-SubCell"/>
</dbReference>
<keyword evidence="6 7" id="KW-0472">Membrane</keyword>